<dbReference type="SUPFAM" id="SSF53659">
    <property type="entry name" value="Isocitrate/Isopropylmalate dehydrogenase-like"/>
    <property type="match status" value="1"/>
</dbReference>
<evidence type="ECO:0000313" key="10">
    <source>
        <dbReference type="EMBL" id="OMO53095.1"/>
    </source>
</evidence>
<keyword evidence="5" id="KW-0479">Metal-binding</keyword>
<gene>
    <name evidence="10" type="ORF">COLO4_36851</name>
</gene>
<dbReference type="PANTHER" id="PTHR11822:SF5">
    <property type="entry name" value="ISOCITRATE DEHYDROGENASE [NADP], CHLOROPLASTIC_MITOCHONDRIAL"/>
    <property type="match status" value="1"/>
</dbReference>
<keyword evidence="11" id="KW-1185">Reference proteome</keyword>
<dbReference type="InterPro" id="IPR004790">
    <property type="entry name" value="Isocitrate_DH_NADP"/>
</dbReference>
<dbReference type="GO" id="GO:0006099">
    <property type="term" value="P:tricarboxylic acid cycle"/>
    <property type="evidence" value="ECO:0007669"/>
    <property type="project" value="UniProtKB-KW"/>
</dbReference>
<dbReference type="STRING" id="93759.A0A1R3G4T4"/>
<dbReference type="Proteomes" id="UP000187203">
    <property type="component" value="Unassembled WGS sequence"/>
</dbReference>
<sequence>MELSTTESFSHMTSLAPFPFGISPLPLDLIEFKFRTRSSKWTFGHQIYISIRDVESRCTDDKVTIESAEAALKYNDAIKCATITSDETRVKEFGLKSMWRSPNGTLRNILNGTVFREPILCINIPRIVPGNDFSMLW</sequence>
<dbReference type="EMBL" id="AWUE01023661">
    <property type="protein sequence ID" value="OMO53095.1"/>
    <property type="molecule type" value="Genomic_DNA"/>
</dbReference>
<dbReference type="GO" id="GO:0006739">
    <property type="term" value="P:NADP+ metabolic process"/>
    <property type="evidence" value="ECO:0007669"/>
    <property type="project" value="TreeGrafter"/>
</dbReference>
<evidence type="ECO:0000256" key="8">
    <source>
        <dbReference type="ARBA" id="ARBA00023211"/>
    </source>
</evidence>
<comment type="similarity">
    <text evidence="3">Belongs to the isocitrate and isopropylmalate dehydrogenases family.</text>
</comment>
<keyword evidence="8" id="KW-0464">Manganese</keyword>
<dbReference type="PANTHER" id="PTHR11822">
    <property type="entry name" value="NADP-SPECIFIC ISOCITRATE DEHYDROGENASE"/>
    <property type="match status" value="1"/>
</dbReference>
<dbReference type="InterPro" id="IPR024084">
    <property type="entry name" value="IsoPropMal-DH-like_dom"/>
</dbReference>
<evidence type="ECO:0000313" key="11">
    <source>
        <dbReference type="Proteomes" id="UP000187203"/>
    </source>
</evidence>
<dbReference type="OrthoDB" id="248923at2759"/>
<dbReference type="GO" id="GO:0005739">
    <property type="term" value="C:mitochondrion"/>
    <property type="evidence" value="ECO:0007669"/>
    <property type="project" value="TreeGrafter"/>
</dbReference>
<evidence type="ECO:0000256" key="1">
    <source>
        <dbReference type="ARBA" id="ARBA00001936"/>
    </source>
</evidence>
<dbReference type="Pfam" id="PF00180">
    <property type="entry name" value="Iso_dh"/>
    <property type="match status" value="1"/>
</dbReference>
<evidence type="ECO:0000256" key="6">
    <source>
        <dbReference type="ARBA" id="ARBA00022842"/>
    </source>
</evidence>
<protein>
    <submittedName>
        <fullName evidence="10">Isocitrate dehydrogenase NADP-dependent</fullName>
    </submittedName>
</protein>
<dbReference type="GO" id="GO:0004450">
    <property type="term" value="F:isocitrate dehydrogenase (NADP+) activity"/>
    <property type="evidence" value="ECO:0007669"/>
    <property type="project" value="InterPro"/>
</dbReference>
<organism evidence="10 11">
    <name type="scientific">Corchorus olitorius</name>
    <dbReference type="NCBI Taxonomy" id="93759"/>
    <lineage>
        <taxon>Eukaryota</taxon>
        <taxon>Viridiplantae</taxon>
        <taxon>Streptophyta</taxon>
        <taxon>Embryophyta</taxon>
        <taxon>Tracheophyta</taxon>
        <taxon>Spermatophyta</taxon>
        <taxon>Magnoliopsida</taxon>
        <taxon>eudicotyledons</taxon>
        <taxon>Gunneridae</taxon>
        <taxon>Pentapetalae</taxon>
        <taxon>rosids</taxon>
        <taxon>malvids</taxon>
        <taxon>Malvales</taxon>
        <taxon>Malvaceae</taxon>
        <taxon>Grewioideae</taxon>
        <taxon>Apeibeae</taxon>
        <taxon>Corchorus</taxon>
    </lineage>
</organism>
<comment type="cofactor">
    <cofactor evidence="1">
        <name>Mn(2+)</name>
        <dbReference type="ChEBI" id="CHEBI:29035"/>
    </cofactor>
</comment>
<accession>A0A1R3G4T4</accession>
<evidence type="ECO:0000259" key="9">
    <source>
        <dbReference type="Pfam" id="PF00180"/>
    </source>
</evidence>
<name>A0A1R3G4T4_9ROSI</name>
<keyword evidence="7" id="KW-0560">Oxidoreductase</keyword>
<dbReference type="AlphaFoldDB" id="A0A1R3G4T4"/>
<evidence type="ECO:0000256" key="3">
    <source>
        <dbReference type="ARBA" id="ARBA00007769"/>
    </source>
</evidence>
<evidence type="ECO:0000256" key="7">
    <source>
        <dbReference type="ARBA" id="ARBA00023002"/>
    </source>
</evidence>
<dbReference type="GO" id="GO:0006102">
    <property type="term" value="P:isocitrate metabolic process"/>
    <property type="evidence" value="ECO:0007669"/>
    <property type="project" value="InterPro"/>
</dbReference>
<evidence type="ECO:0000256" key="4">
    <source>
        <dbReference type="ARBA" id="ARBA00022532"/>
    </source>
</evidence>
<keyword evidence="4" id="KW-0816">Tricarboxylic acid cycle</keyword>
<proteinExistence type="inferred from homology"/>
<dbReference type="GO" id="GO:0046872">
    <property type="term" value="F:metal ion binding"/>
    <property type="evidence" value="ECO:0007669"/>
    <property type="project" value="UniProtKB-KW"/>
</dbReference>
<reference evidence="11" key="1">
    <citation type="submission" date="2013-09" db="EMBL/GenBank/DDBJ databases">
        <title>Corchorus olitorius genome sequencing.</title>
        <authorList>
            <person name="Alam M."/>
            <person name="Haque M.S."/>
            <person name="Islam M.S."/>
            <person name="Emdad E.M."/>
            <person name="Islam M.M."/>
            <person name="Ahmed B."/>
            <person name="Halim A."/>
            <person name="Hossen Q.M.M."/>
            <person name="Hossain M.Z."/>
            <person name="Ahmed R."/>
            <person name="Khan M.M."/>
            <person name="Islam R."/>
            <person name="Rashid M.M."/>
            <person name="Khan S.A."/>
            <person name="Rahman M.S."/>
            <person name="Alam M."/>
            <person name="Yahiya A.S."/>
            <person name="Khan M.S."/>
            <person name="Azam M.S."/>
            <person name="Haque T."/>
            <person name="Lashkar M.Z.H."/>
            <person name="Akhand A.I."/>
            <person name="Morshed G."/>
            <person name="Roy S."/>
            <person name="Uddin K.S."/>
            <person name="Rabeya T."/>
            <person name="Hossain A.S."/>
            <person name="Chowdhury A."/>
            <person name="Snigdha A.R."/>
            <person name="Mortoza M.S."/>
            <person name="Matin S.A."/>
            <person name="Hoque S.M.E."/>
            <person name="Islam M.K."/>
            <person name="Roy D.K."/>
            <person name="Haider R."/>
            <person name="Moosa M.M."/>
            <person name="Elias S.M."/>
            <person name="Hasan A.M."/>
            <person name="Jahan S."/>
            <person name="Shafiuddin M."/>
            <person name="Mahmood N."/>
            <person name="Shommy N.S."/>
        </authorList>
    </citation>
    <scope>NUCLEOTIDE SEQUENCE [LARGE SCALE GENOMIC DNA]</scope>
    <source>
        <strain evidence="11">cv. O-4</strain>
    </source>
</reference>
<keyword evidence="6" id="KW-0460">Magnesium</keyword>
<dbReference type="Gene3D" id="3.40.718.10">
    <property type="entry name" value="Isopropylmalate Dehydrogenase"/>
    <property type="match status" value="1"/>
</dbReference>
<evidence type="ECO:0000256" key="2">
    <source>
        <dbReference type="ARBA" id="ARBA00001946"/>
    </source>
</evidence>
<feature type="domain" description="Isopropylmalate dehydrogenase-like" evidence="9">
    <location>
        <begin position="58"/>
        <end position="126"/>
    </location>
</feature>
<evidence type="ECO:0000256" key="5">
    <source>
        <dbReference type="ARBA" id="ARBA00022723"/>
    </source>
</evidence>
<comment type="cofactor">
    <cofactor evidence="2">
        <name>Mg(2+)</name>
        <dbReference type="ChEBI" id="CHEBI:18420"/>
    </cofactor>
</comment>
<comment type="caution">
    <text evidence="10">The sequence shown here is derived from an EMBL/GenBank/DDBJ whole genome shotgun (WGS) entry which is preliminary data.</text>
</comment>